<comment type="pathway">
    <text evidence="2">Amino-acid degradation; L-valine degradation.</text>
</comment>
<dbReference type="PANTHER" id="PTHR43831:SF1">
    <property type="entry name" value="ISOBUTYRYL-COA DEHYDROGENASE, MITOCHONDRIAL"/>
    <property type="match status" value="1"/>
</dbReference>
<keyword evidence="6 14" id="KW-0274">FAD</keyword>
<evidence type="ECO:0000259" key="17">
    <source>
        <dbReference type="Pfam" id="PF02771"/>
    </source>
</evidence>
<dbReference type="InterPro" id="IPR006089">
    <property type="entry name" value="Acyl-CoA_DH_CS"/>
</dbReference>
<evidence type="ECO:0000256" key="6">
    <source>
        <dbReference type="ARBA" id="ARBA00022827"/>
    </source>
</evidence>
<feature type="domain" description="Acyl-CoA dehydrogenase/oxidase C-terminal" evidence="15">
    <location>
        <begin position="254"/>
        <end position="403"/>
    </location>
</feature>
<dbReference type="SUPFAM" id="SSF56645">
    <property type="entry name" value="Acyl-CoA dehydrogenase NM domain-like"/>
    <property type="match status" value="1"/>
</dbReference>
<keyword evidence="5 14" id="KW-0285">Flavoprotein</keyword>
<dbReference type="InterPro" id="IPR046373">
    <property type="entry name" value="Acyl-CoA_Oxase/DH_mid-dom_sf"/>
</dbReference>
<dbReference type="Gene3D" id="2.40.110.10">
    <property type="entry name" value="Butyryl-CoA Dehydrogenase, subunit A, domain 2"/>
    <property type="match status" value="1"/>
</dbReference>
<evidence type="ECO:0000313" key="18">
    <source>
        <dbReference type="Proteomes" id="UP000694867"/>
    </source>
</evidence>
<dbReference type="InterPro" id="IPR009100">
    <property type="entry name" value="AcylCoA_DH/oxidase_NM_dom_sf"/>
</dbReference>
<evidence type="ECO:0000259" key="15">
    <source>
        <dbReference type="Pfam" id="PF00441"/>
    </source>
</evidence>
<keyword evidence="18" id="KW-1185">Reference proteome</keyword>
<accession>A0AAJ6QXE8</accession>
<dbReference type="Pfam" id="PF02770">
    <property type="entry name" value="Acyl-CoA_dh_M"/>
    <property type="match status" value="1"/>
</dbReference>
<evidence type="ECO:0000256" key="11">
    <source>
        <dbReference type="ARBA" id="ARBA00055070"/>
    </source>
</evidence>
<reference evidence="19" key="1">
    <citation type="submission" date="2025-08" db="UniProtKB">
        <authorList>
            <consortium name="RefSeq"/>
        </authorList>
    </citation>
    <scope>IDENTIFICATION</scope>
</reference>
<evidence type="ECO:0000256" key="2">
    <source>
        <dbReference type="ARBA" id="ARBA00005109"/>
    </source>
</evidence>
<dbReference type="KEGG" id="goe:100902035"/>
<dbReference type="InterPro" id="IPR009075">
    <property type="entry name" value="AcylCo_DH/oxidase_C"/>
</dbReference>
<dbReference type="PANTHER" id="PTHR43831">
    <property type="entry name" value="ISOBUTYRYL-COA DEHYDROGENASE"/>
    <property type="match status" value="1"/>
</dbReference>
<dbReference type="InterPro" id="IPR052547">
    <property type="entry name" value="Mito_Isobutyryl-CoADH"/>
</dbReference>
<dbReference type="GO" id="GO:0005739">
    <property type="term" value="C:mitochondrion"/>
    <property type="evidence" value="ECO:0007669"/>
    <property type="project" value="TreeGrafter"/>
</dbReference>
<keyword evidence="7 14" id="KW-0560">Oxidoreductase</keyword>
<name>A0AAJ6QXE8_9ACAR</name>
<feature type="domain" description="Acyl-CoA oxidase/dehydrogenase middle" evidence="16">
    <location>
        <begin position="149"/>
        <end position="242"/>
    </location>
</feature>
<evidence type="ECO:0000256" key="3">
    <source>
        <dbReference type="ARBA" id="ARBA00009347"/>
    </source>
</evidence>
<dbReference type="GeneID" id="100902035"/>
<dbReference type="AlphaFoldDB" id="A0AAJ6QXE8"/>
<dbReference type="InterPro" id="IPR036250">
    <property type="entry name" value="AcylCo_DH-like_C"/>
</dbReference>
<dbReference type="Proteomes" id="UP000694867">
    <property type="component" value="Unplaced"/>
</dbReference>
<dbReference type="Gene3D" id="1.10.540.10">
    <property type="entry name" value="Acyl-CoA dehydrogenase/oxidase, N-terminal domain"/>
    <property type="match status" value="1"/>
</dbReference>
<comment type="cofactor">
    <cofactor evidence="1 14">
        <name>FAD</name>
        <dbReference type="ChEBI" id="CHEBI:57692"/>
    </cofactor>
</comment>
<dbReference type="InterPro" id="IPR013786">
    <property type="entry name" value="AcylCoA_DH/ox_N"/>
</dbReference>
<dbReference type="GO" id="GO:0003853">
    <property type="term" value="F:short-chain 2-methyl fatty acyl-CoA dehydrogenase activity"/>
    <property type="evidence" value="ECO:0007669"/>
    <property type="project" value="UniProtKB-EC"/>
</dbReference>
<evidence type="ECO:0000256" key="7">
    <source>
        <dbReference type="ARBA" id="ARBA00023002"/>
    </source>
</evidence>
<organism evidence="18 19">
    <name type="scientific">Galendromus occidentalis</name>
    <name type="common">western predatory mite</name>
    <dbReference type="NCBI Taxonomy" id="34638"/>
    <lineage>
        <taxon>Eukaryota</taxon>
        <taxon>Metazoa</taxon>
        <taxon>Ecdysozoa</taxon>
        <taxon>Arthropoda</taxon>
        <taxon>Chelicerata</taxon>
        <taxon>Arachnida</taxon>
        <taxon>Acari</taxon>
        <taxon>Parasitiformes</taxon>
        <taxon>Mesostigmata</taxon>
        <taxon>Gamasina</taxon>
        <taxon>Phytoseioidea</taxon>
        <taxon>Phytoseiidae</taxon>
        <taxon>Typhlodrominae</taxon>
        <taxon>Galendromus</taxon>
    </lineage>
</organism>
<keyword evidence="4" id="KW-0101">Branched-chain amino acid catabolism</keyword>
<dbReference type="PIRSF" id="PIRSF016578">
    <property type="entry name" value="HsaA"/>
    <property type="match status" value="1"/>
</dbReference>
<evidence type="ECO:0000256" key="4">
    <source>
        <dbReference type="ARBA" id="ARBA00022456"/>
    </source>
</evidence>
<dbReference type="Pfam" id="PF00441">
    <property type="entry name" value="Acyl-CoA_dh_1"/>
    <property type="match status" value="1"/>
</dbReference>
<feature type="domain" description="Acyl-CoA dehydrogenase/oxidase N-terminal" evidence="17">
    <location>
        <begin position="33"/>
        <end position="144"/>
    </location>
</feature>
<dbReference type="GO" id="GO:0050660">
    <property type="term" value="F:flavin adenine dinucleotide binding"/>
    <property type="evidence" value="ECO:0007669"/>
    <property type="project" value="InterPro"/>
</dbReference>
<evidence type="ECO:0000256" key="10">
    <source>
        <dbReference type="ARBA" id="ARBA00052552"/>
    </source>
</evidence>
<protein>
    <recommendedName>
        <fullName evidence="12">Isobutyryl-CoA dehydrogenase, mitochondrial</fullName>
    </recommendedName>
    <alternativeName>
        <fullName evidence="13">Acyl-CoA dehydrogenase family member 8</fullName>
    </alternativeName>
</protein>
<dbReference type="InterPro" id="IPR006091">
    <property type="entry name" value="Acyl-CoA_Oxase/DH_mid-dom"/>
</dbReference>
<evidence type="ECO:0000259" key="16">
    <source>
        <dbReference type="Pfam" id="PF02770"/>
    </source>
</evidence>
<evidence type="ECO:0000313" key="19">
    <source>
        <dbReference type="RefSeq" id="XP_003747002.1"/>
    </source>
</evidence>
<gene>
    <name evidence="19" type="primary">LOC100902035</name>
</gene>
<evidence type="ECO:0000256" key="9">
    <source>
        <dbReference type="ARBA" id="ARBA00050268"/>
    </source>
</evidence>
<comment type="similarity">
    <text evidence="3 14">Belongs to the acyl-CoA dehydrogenase family.</text>
</comment>
<evidence type="ECO:0000256" key="5">
    <source>
        <dbReference type="ARBA" id="ARBA00022630"/>
    </source>
</evidence>
<evidence type="ECO:0000256" key="12">
    <source>
        <dbReference type="ARBA" id="ARBA00071686"/>
    </source>
</evidence>
<evidence type="ECO:0000256" key="8">
    <source>
        <dbReference type="ARBA" id="ARBA00049552"/>
    </source>
</evidence>
<comment type="function">
    <text evidence="11">Isobutyryl-CoA dehydrogenase which catalyzes the conversion of 2-methylpropanoyl-CoA to (2E)-2-methylpropenoyl-CoA in the valine catabolic pathway. To a lesser extent, also able to catalyze the oxidation of (2S)-2-methylbutanoyl-CoA.</text>
</comment>
<dbReference type="Pfam" id="PF02771">
    <property type="entry name" value="Acyl-CoA_dh_N"/>
    <property type="match status" value="1"/>
</dbReference>
<dbReference type="RefSeq" id="XP_003747002.1">
    <property type="nucleotide sequence ID" value="XM_003746954.2"/>
</dbReference>
<proteinExistence type="inferred from homology"/>
<sequence length="405" mass="44649">MTILARCPRILGRSVSLVRHSSKLSLDDTMGLNEEQLQMQTIAKSFAEKEFLPNMKVWDREHIFPREALQKAAALGFGAIRVRDEFGGSGLESLDSAIIFEALARGCTSTAAYLSIHNMATWMIDSFGSTEQRAKWISKLASMEFCSSYCLTEPGSGSDSAALSTRAVKNGDYYVINGSKAFISGAGESDLYVCMVRTGAAGPKGITCLVIEKNSPGLSFGKNENKLGWNTHPTRAVIFEDCKVPVSNRLGEEGQGFNIAMKGLNNGRVNIGACSVGAAAASIEFVAHYMKDRKQFGKPIADFQFNQFRLAEMATKLQAARLMVRQAARTSQENRENATQMCSMAKYFATETCFQITDQAMQLMGGYGFINEFPVQQYFRDCRAHPIIEGTNEIMRLIISRDILK</sequence>
<dbReference type="InterPro" id="IPR037069">
    <property type="entry name" value="AcylCoA_DH/ox_N_sf"/>
</dbReference>
<evidence type="ECO:0000256" key="13">
    <source>
        <dbReference type="ARBA" id="ARBA00076026"/>
    </source>
</evidence>
<dbReference type="SUPFAM" id="SSF47203">
    <property type="entry name" value="Acyl-CoA dehydrogenase C-terminal domain-like"/>
    <property type="match status" value="1"/>
</dbReference>
<evidence type="ECO:0000256" key="14">
    <source>
        <dbReference type="RuleBase" id="RU362125"/>
    </source>
</evidence>
<dbReference type="PROSITE" id="PS00072">
    <property type="entry name" value="ACYL_COA_DH_1"/>
    <property type="match status" value="1"/>
</dbReference>
<comment type="catalytic activity">
    <reaction evidence="8">
        <text>(2S)-2-methylbutanoyl-CoA + oxidized [electron-transfer flavoprotein] + H(+) = (2E)-2-methylbut-2-enoyl-CoA + reduced [electron-transfer flavoprotein]</text>
        <dbReference type="Rhea" id="RHEA:48256"/>
        <dbReference type="Rhea" id="RHEA-COMP:10685"/>
        <dbReference type="Rhea" id="RHEA-COMP:10686"/>
        <dbReference type="ChEBI" id="CHEBI:15378"/>
        <dbReference type="ChEBI" id="CHEBI:57337"/>
        <dbReference type="ChEBI" id="CHEBI:57692"/>
        <dbReference type="ChEBI" id="CHEBI:58307"/>
        <dbReference type="ChEBI" id="CHEBI:88166"/>
    </reaction>
    <physiologicalReaction direction="left-to-right" evidence="8">
        <dbReference type="Rhea" id="RHEA:48257"/>
    </physiologicalReaction>
</comment>
<dbReference type="GO" id="GO:0009083">
    <property type="term" value="P:branched-chain amino acid catabolic process"/>
    <property type="evidence" value="ECO:0007669"/>
    <property type="project" value="UniProtKB-KW"/>
</dbReference>
<dbReference type="FunFam" id="1.20.140.10:FF:000001">
    <property type="entry name" value="Acyl-CoA dehydrogenase"/>
    <property type="match status" value="1"/>
</dbReference>
<evidence type="ECO:0000256" key="1">
    <source>
        <dbReference type="ARBA" id="ARBA00001974"/>
    </source>
</evidence>
<dbReference type="Gene3D" id="1.20.140.10">
    <property type="entry name" value="Butyryl-CoA Dehydrogenase, subunit A, domain 3"/>
    <property type="match status" value="1"/>
</dbReference>
<comment type="catalytic activity">
    <reaction evidence="9">
        <text>propanoyl-CoA + oxidized [electron-transfer flavoprotein] + H(+) = acryloyl-CoA + reduced [electron-transfer flavoprotein]</text>
        <dbReference type="Rhea" id="RHEA:31287"/>
        <dbReference type="Rhea" id="RHEA-COMP:10685"/>
        <dbReference type="Rhea" id="RHEA-COMP:10686"/>
        <dbReference type="ChEBI" id="CHEBI:15378"/>
        <dbReference type="ChEBI" id="CHEBI:57367"/>
        <dbReference type="ChEBI" id="CHEBI:57392"/>
        <dbReference type="ChEBI" id="CHEBI:57692"/>
        <dbReference type="ChEBI" id="CHEBI:58307"/>
    </reaction>
    <physiologicalReaction direction="left-to-right" evidence="9">
        <dbReference type="Rhea" id="RHEA:31288"/>
    </physiologicalReaction>
</comment>
<dbReference type="FunFam" id="2.40.110.10:FF:000001">
    <property type="entry name" value="Acyl-CoA dehydrogenase, mitochondrial"/>
    <property type="match status" value="1"/>
</dbReference>
<comment type="catalytic activity">
    <reaction evidence="10">
        <text>2-methylpropanoyl-CoA + oxidized [electron-transfer flavoprotein] + H(+) = 2-methylpropenoyl-CoA + reduced [electron-transfer flavoprotein]</text>
        <dbReference type="Rhea" id="RHEA:44180"/>
        <dbReference type="Rhea" id="RHEA-COMP:10685"/>
        <dbReference type="Rhea" id="RHEA-COMP:10686"/>
        <dbReference type="ChEBI" id="CHEBI:15378"/>
        <dbReference type="ChEBI" id="CHEBI:57338"/>
        <dbReference type="ChEBI" id="CHEBI:57692"/>
        <dbReference type="ChEBI" id="CHEBI:58307"/>
        <dbReference type="ChEBI" id="CHEBI:62500"/>
        <dbReference type="EC" id="1.3.8.5"/>
    </reaction>
    <physiologicalReaction direction="left-to-right" evidence="10">
        <dbReference type="Rhea" id="RHEA:44181"/>
    </physiologicalReaction>
</comment>